<name>A0AAV2I7K4_LYMST</name>
<evidence type="ECO:0000256" key="7">
    <source>
        <dbReference type="ARBA" id="ARBA00022692"/>
    </source>
</evidence>
<comment type="subunit">
    <text evidence="16">Complex I is composed of 45 different subunits. Interacts with BCAP31.</text>
</comment>
<evidence type="ECO:0000256" key="9">
    <source>
        <dbReference type="ARBA" id="ARBA00022946"/>
    </source>
</evidence>
<gene>
    <name evidence="18" type="ORF">GSLYS_00016289001</name>
</gene>
<dbReference type="EMBL" id="CAXITT010000505">
    <property type="protein sequence ID" value="CAL1542755.1"/>
    <property type="molecule type" value="Genomic_DNA"/>
</dbReference>
<proteinExistence type="inferred from homology"/>
<sequence length="170" mass="19593">MATLLRSVARQGRVFQVISKNKPARIIVVPLLKHNAYISTSEKKKDVGAVVQTMEKSAELKRLTEHFKDTDTNKEENYISYGYEPGDRDTDYFLHHLVMFCSITICVCLGGFILAYMPDYKFHDWCKREAFLELERREREGLPLVDPDYACAESIKLPTDEEIGNVEIII</sequence>
<keyword evidence="9" id="KW-0809">Transit peptide</keyword>
<dbReference type="PANTHER" id="PTHR13327:SF0">
    <property type="entry name" value="NADH DEHYDROGENASE [UBIQUINONE] 1 BETA SUBCOMPLEX SUBUNIT 11, MITOCHONDRIAL"/>
    <property type="match status" value="1"/>
</dbReference>
<dbReference type="InterPro" id="IPR019329">
    <property type="entry name" value="NADH_UbQ_OxRdtase_ESSS_su"/>
</dbReference>
<comment type="function">
    <text evidence="1">Accessory subunit of the mitochondrial membrane respiratory chain NADH dehydrogenase (Complex I), that is believed not to be involved in catalysis. Complex I functions in the transfer of electrons from NADH to the respiratory chain. The immediate electron acceptor for the enzyme is believed to be ubiquinone.</text>
</comment>
<keyword evidence="19" id="KW-1185">Reference proteome</keyword>
<dbReference type="Pfam" id="PF10183">
    <property type="entry name" value="ESSS"/>
    <property type="match status" value="1"/>
</dbReference>
<dbReference type="Proteomes" id="UP001497497">
    <property type="component" value="Unassembled WGS sequence"/>
</dbReference>
<evidence type="ECO:0000256" key="8">
    <source>
        <dbReference type="ARBA" id="ARBA00022792"/>
    </source>
</evidence>
<comment type="subcellular location">
    <subcellularLocation>
        <location evidence="2">Mitochondrion inner membrane</location>
        <topology evidence="2">Single-pass membrane protein</topology>
    </subcellularLocation>
</comment>
<comment type="similarity">
    <text evidence="3">Belongs to the complex I NDUFB11 subunit family.</text>
</comment>
<keyword evidence="10" id="KW-0249">Electron transport</keyword>
<keyword evidence="12" id="KW-0496">Mitochondrion</keyword>
<keyword evidence="7 17" id="KW-0812">Transmembrane</keyword>
<keyword evidence="8" id="KW-0999">Mitochondrion inner membrane</keyword>
<evidence type="ECO:0000256" key="16">
    <source>
        <dbReference type="ARBA" id="ARBA00046528"/>
    </source>
</evidence>
<evidence type="ECO:0000256" key="15">
    <source>
        <dbReference type="ARBA" id="ARBA00031387"/>
    </source>
</evidence>
<evidence type="ECO:0000313" key="18">
    <source>
        <dbReference type="EMBL" id="CAL1542755.1"/>
    </source>
</evidence>
<keyword evidence="5" id="KW-0813">Transport</keyword>
<dbReference type="AlphaFoldDB" id="A0AAV2I7K4"/>
<evidence type="ECO:0000256" key="4">
    <source>
        <dbReference type="ARBA" id="ARBA00018632"/>
    </source>
</evidence>
<evidence type="ECO:0000256" key="1">
    <source>
        <dbReference type="ARBA" id="ARBA00003195"/>
    </source>
</evidence>
<evidence type="ECO:0000313" key="19">
    <source>
        <dbReference type="Proteomes" id="UP001497497"/>
    </source>
</evidence>
<evidence type="ECO:0000256" key="5">
    <source>
        <dbReference type="ARBA" id="ARBA00022448"/>
    </source>
</evidence>
<feature type="transmembrane region" description="Helical" evidence="17">
    <location>
        <begin position="93"/>
        <end position="117"/>
    </location>
</feature>
<evidence type="ECO:0000256" key="14">
    <source>
        <dbReference type="ARBA" id="ARBA00030753"/>
    </source>
</evidence>
<dbReference type="PANTHER" id="PTHR13327">
    <property type="entry name" value="NADH-UBIQUINONE OXIDOREDUCTASE ESSS SUBUNIT, MITOCHONDRIAL PRECURSOR"/>
    <property type="match status" value="1"/>
</dbReference>
<evidence type="ECO:0000256" key="10">
    <source>
        <dbReference type="ARBA" id="ARBA00022982"/>
    </source>
</evidence>
<evidence type="ECO:0000256" key="12">
    <source>
        <dbReference type="ARBA" id="ARBA00023128"/>
    </source>
</evidence>
<keyword evidence="11 17" id="KW-1133">Transmembrane helix</keyword>
<evidence type="ECO:0000256" key="13">
    <source>
        <dbReference type="ARBA" id="ARBA00023136"/>
    </source>
</evidence>
<comment type="caution">
    <text evidence="18">The sequence shown here is derived from an EMBL/GenBank/DDBJ whole genome shotgun (WGS) entry which is preliminary data.</text>
</comment>
<keyword evidence="6" id="KW-0679">Respiratory chain</keyword>
<organism evidence="18 19">
    <name type="scientific">Lymnaea stagnalis</name>
    <name type="common">Great pond snail</name>
    <name type="synonym">Helix stagnalis</name>
    <dbReference type="NCBI Taxonomy" id="6523"/>
    <lineage>
        <taxon>Eukaryota</taxon>
        <taxon>Metazoa</taxon>
        <taxon>Spiralia</taxon>
        <taxon>Lophotrochozoa</taxon>
        <taxon>Mollusca</taxon>
        <taxon>Gastropoda</taxon>
        <taxon>Heterobranchia</taxon>
        <taxon>Euthyneura</taxon>
        <taxon>Panpulmonata</taxon>
        <taxon>Hygrophila</taxon>
        <taxon>Lymnaeoidea</taxon>
        <taxon>Lymnaeidae</taxon>
        <taxon>Lymnaea</taxon>
    </lineage>
</organism>
<evidence type="ECO:0000256" key="3">
    <source>
        <dbReference type="ARBA" id="ARBA00008915"/>
    </source>
</evidence>
<keyword evidence="13 17" id="KW-0472">Membrane</keyword>
<evidence type="ECO:0000256" key="11">
    <source>
        <dbReference type="ARBA" id="ARBA00022989"/>
    </source>
</evidence>
<reference evidence="18 19" key="1">
    <citation type="submission" date="2024-04" db="EMBL/GenBank/DDBJ databases">
        <authorList>
            <consortium name="Genoscope - CEA"/>
            <person name="William W."/>
        </authorList>
    </citation>
    <scope>NUCLEOTIDE SEQUENCE [LARGE SCALE GENOMIC DNA]</scope>
</reference>
<accession>A0AAV2I7K4</accession>
<evidence type="ECO:0000256" key="17">
    <source>
        <dbReference type="SAM" id="Phobius"/>
    </source>
</evidence>
<dbReference type="GO" id="GO:0005743">
    <property type="term" value="C:mitochondrial inner membrane"/>
    <property type="evidence" value="ECO:0007669"/>
    <property type="project" value="UniProtKB-SubCell"/>
</dbReference>
<protein>
    <recommendedName>
        <fullName evidence="4">NADH dehydrogenase [ubiquinone] 1 beta subcomplex subunit 11, mitochondrial</fullName>
    </recommendedName>
    <alternativeName>
        <fullName evidence="15">Complex I-ESSS</fullName>
    </alternativeName>
    <alternativeName>
        <fullName evidence="14">NADH-ubiquinone oxidoreductase ESSS subunit</fullName>
    </alternativeName>
</protein>
<evidence type="ECO:0000256" key="6">
    <source>
        <dbReference type="ARBA" id="ARBA00022660"/>
    </source>
</evidence>
<evidence type="ECO:0000256" key="2">
    <source>
        <dbReference type="ARBA" id="ARBA00004434"/>
    </source>
</evidence>